<dbReference type="EMBL" id="JARBDR010000214">
    <property type="protein sequence ID" value="KAJ8318229.1"/>
    <property type="molecule type" value="Genomic_DNA"/>
</dbReference>
<evidence type="ECO:0000256" key="1">
    <source>
        <dbReference type="SAM" id="MobiDB-lite"/>
    </source>
</evidence>
<gene>
    <name evidence="2" type="ORF">KUTeg_003320</name>
</gene>
<evidence type="ECO:0000313" key="2">
    <source>
        <dbReference type="EMBL" id="KAJ8318229.1"/>
    </source>
</evidence>
<organism evidence="2 3">
    <name type="scientific">Tegillarca granosa</name>
    <name type="common">Malaysian cockle</name>
    <name type="synonym">Anadara granosa</name>
    <dbReference type="NCBI Taxonomy" id="220873"/>
    <lineage>
        <taxon>Eukaryota</taxon>
        <taxon>Metazoa</taxon>
        <taxon>Spiralia</taxon>
        <taxon>Lophotrochozoa</taxon>
        <taxon>Mollusca</taxon>
        <taxon>Bivalvia</taxon>
        <taxon>Autobranchia</taxon>
        <taxon>Pteriomorphia</taxon>
        <taxon>Arcoida</taxon>
        <taxon>Arcoidea</taxon>
        <taxon>Arcidae</taxon>
        <taxon>Tegillarca</taxon>
    </lineage>
</organism>
<reference evidence="2 3" key="1">
    <citation type="submission" date="2022-12" db="EMBL/GenBank/DDBJ databases">
        <title>Chromosome-level genome of Tegillarca granosa.</title>
        <authorList>
            <person name="Kim J."/>
        </authorList>
    </citation>
    <scope>NUCLEOTIDE SEQUENCE [LARGE SCALE GENOMIC DNA]</scope>
    <source>
        <strain evidence="2">Teg-2019</strain>
        <tissue evidence="2">Adductor muscle</tissue>
    </source>
</reference>
<name>A0ABQ9FLU8_TEGGR</name>
<sequence>MAIGNVIQNPAAAAAISGNVAAARLTAALPGRSLMVKKNDGIKESTDSTATIDDEDTKESALKEKGH</sequence>
<comment type="caution">
    <text evidence="2">The sequence shown here is derived from an EMBL/GenBank/DDBJ whole genome shotgun (WGS) entry which is preliminary data.</text>
</comment>
<protein>
    <submittedName>
        <fullName evidence="2">Uncharacterized protein</fullName>
    </submittedName>
</protein>
<keyword evidence="3" id="KW-1185">Reference proteome</keyword>
<accession>A0ABQ9FLU8</accession>
<feature type="region of interest" description="Disordered" evidence="1">
    <location>
        <begin position="40"/>
        <end position="67"/>
    </location>
</feature>
<evidence type="ECO:0000313" key="3">
    <source>
        <dbReference type="Proteomes" id="UP001217089"/>
    </source>
</evidence>
<dbReference type="Proteomes" id="UP001217089">
    <property type="component" value="Unassembled WGS sequence"/>
</dbReference>
<feature type="compositionally biased region" description="Basic and acidic residues" evidence="1">
    <location>
        <begin position="58"/>
        <end position="67"/>
    </location>
</feature>
<proteinExistence type="predicted"/>